<comment type="caution">
    <text evidence="1">The sequence shown here is derived from an EMBL/GenBank/DDBJ whole genome shotgun (WGS) entry which is preliminary data.</text>
</comment>
<keyword evidence="2" id="KW-1185">Reference proteome</keyword>
<organism evidence="1 2">
    <name type="scientific">Marinactinospora rubrisoli</name>
    <dbReference type="NCBI Taxonomy" id="2715399"/>
    <lineage>
        <taxon>Bacteria</taxon>
        <taxon>Bacillati</taxon>
        <taxon>Actinomycetota</taxon>
        <taxon>Actinomycetes</taxon>
        <taxon>Streptosporangiales</taxon>
        <taxon>Nocardiopsidaceae</taxon>
        <taxon>Marinactinospora</taxon>
    </lineage>
</organism>
<protein>
    <submittedName>
        <fullName evidence="1">Uncharacterized protein</fullName>
    </submittedName>
</protein>
<name>A0ABW2KQF2_9ACTN</name>
<reference evidence="2" key="1">
    <citation type="journal article" date="2019" name="Int. J. Syst. Evol. Microbiol.">
        <title>The Global Catalogue of Microorganisms (GCM) 10K type strain sequencing project: providing services to taxonomists for standard genome sequencing and annotation.</title>
        <authorList>
            <consortium name="The Broad Institute Genomics Platform"/>
            <consortium name="The Broad Institute Genome Sequencing Center for Infectious Disease"/>
            <person name="Wu L."/>
            <person name="Ma J."/>
        </authorList>
    </citation>
    <scope>NUCLEOTIDE SEQUENCE [LARGE SCALE GENOMIC DNA]</scope>
    <source>
        <strain evidence="2">CGMCC 4.7382</strain>
    </source>
</reference>
<dbReference type="Proteomes" id="UP001596540">
    <property type="component" value="Unassembled WGS sequence"/>
</dbReference>
<sequence length="69" mass="8031">MRDHLEVLLCDEEGCDAELAGPARLLLDRAEAAGWQVSLLLARYWTEDDGWEERTDRCPDHHVTRDRRP</sequence>
<proteinExistence type="predicted"/>
<accession>A0ABW2KQF2</accession>
<dbReference type="RefSeq" id="WP_379874351.1">
    <property type="nucleotide sequence ID" value="NZ_JBHTBH010000023.1"/>
</dbReference>
<evidence type="ECO:0000313" key="2">
    <source>
        <dbReference type="Proteomes" id="UP001596540"/>
    </source>
</evidence>
<gene>
    <name evidence="1" type="ORF">ACFQRF_27435</name>
</gene>
<evidence type="ECO:0000313" key="1">
    <source>
        <dbReference type="EMBL" id="MFC7331483.1"/>
    </source>
</evidence>
<dbReference type="EMBL" id="JBHTBH010000023">
    <property type="protein sequence ID" value="MFC7331483.1"/>
    <property type="molecule type" value="Genomic_DNA"/>
</dbReference>